<evidence type="ECO:0000313" key="9">
    <source>
        <dbReference type="Proteomes" id="UP000034764"/>
    </source>
</evidence>
<dbReference type="InterPro" id="IPR004447">
    <property type="entry name" value="Peptidase_S41A"/>
</dbReference>
<dbReference type="SMART" id="SM00245">
    <property type="entry name" value="TSPc"/>
    <property type="match status" value="1"/>
</dbReference>
<name>A0A0G0SE66_9BACT</name>
<sequence length="415" mass="45449">MELETQNNIAEKKIKKFYLPILLLAFGLVIGYFAGQYKPSEPIKRLINNNQDVTYKDVNFDLFWQVWDKLNQKYVDKSSLDAEKLLYGAIGGMVNSAGDPYTTYFEPQENNKFQEEISGSFGGVGIEIGKKDNILTVVAPLKDTPAAKAGIVTNEKILKIDSKDTQDLSTDEAVTLIRGKIGTTVTLNILGLNGEVRDVPLIRATIKIPTVDLSYIEQSDKKIAYLRIYSFNQIVDGEFKKAAQDILNNKADKIILDLRNNPGGLLNSAINIAGWFLTKGQVVVIEEYGNGQSDVYRADGNALLKMPIVMLINGGSASASEILAGALHDNRGIKLVGEKSFGKGSVQELENFADGSALKVTIAKWLTPNGISISKKGIEADVKIELPKDVKALEAIEIGKQGKDPQLDKALELLK</sequence>
<dbReference type="FunFam" id="2.30.42.10:FF:000063">
    <property type="entry name" value="Peptidase, S41 family"/>
    <property type="match status" value="1"/>
</dbReference>
<dbReference type="GO" id="GO:0006508">
    <property type="term" value="P:proteolysis"/>
    <property type="evidence" value="ECO:0007669"/>
    <property type="project" value="UniProtKB-KW"/>
</dbReference>
<dbReference type="Proteomes" id="UP000034764">
    <property type="component" value="Unassembled WGS sequence"/>
</dbReference>
<keyword evidence="6" id="KW-0472">Membrane</keyword>
<dbReference type="EMBL" id="LBXD01000002">
    <property type="protein sequence ID" value="KKR23972.1"/>
    <property type="molecule type" value="Genomic_DNA"/>
</dbReference>
<evidence type="ECO:0000256" key="2">
    <source>
        <dbReference type="ARBA" id="ARBA00022670"/>
    </source>
</evidence>
<dbReference type="Pfam" id="PF22694">
    <property type="entry name" value="CtpB_N-like"/>
    <property type="match status" value="1"/>
</dbReference>
<feature type="domain" description="PDZ" evidence="7">
    <location>
        <begin position="110"/>
        <end position="178"/>
    </location>
</feature>
<keyword evidence="4 5" id="KW-0720">Serine protease</keyword>
<dbReference type="InterPro" id="IPR041489">
    <property type="entry name" value="PDZ_6"/>
</dbReference>
<dbReference type="GO" id="GO:0004175">
    <property type="term" value="F:endopeptidase activity"/>
    <property type="evidence" value="ECO:0007669"/>
    <property type="project" value="TreeGrafter"/>
</dbReference>
<gene>
    <name evidence="8" type="ORF">UT53_C0002G0005</name>
</gene>
<dbReference type="CDD" id="cd07560">
    <property type="entry name" value="Peptidase_S41_CPP"/>
    <property type="match status" value="1"/>
</dbReference>
<reference evidence="8 9" key="1">
    <citation type="journal article" date="2015" name="Nature">
        <title>rRNA introns, odd ribosomes, and small enigmatic genomes across a large radiation of phyla.</title>
        <authorList>
            <person name="Brown C.T."/>
            <person name="Hug L.A."/>
            <person name="Thomas B.C."/>
            <person name="Sharon I."/>
            <person name="Castelle C.J."/>
            <person name="Singh A."/>
            <person name="Wilkins M.J."/>
            <person name="Williams K.H."/>
            <person name="Banfield J.F."/>
        </authorList>
    </citation>
    <scope>NUCLEOTIDE SEQUENCE [LARGE SCALE GENOMIC DNA]</scope>
</reference>
<evidence type="ECO:0000256" key="6">
    <source>
        <dbReference type="SAM" id="Phobius"/>
    </source>
</evidence>
<dbReference type="AlphaFoldDB" id="A0A0G0SE66"/>
<dbReference type="GO" id="GO:0007165">
    <property type="term" value="P:signal transduction"/>
    <property type="evidence" value="ECO:0007669"/>
    <property type="project" value="TreeGrafter"/>
</dbReference>
<dbReference type="InterPro" id="IPR029045">
    <property type="entry name" value="ClpP/crotonase-like_dom_sf"/>
</dbReference>
<dbReference type="Pfam" id="PF17820">
    <property type="entry name" value="PDZ_6"/>
    <property type="match status" value="1"/>
</dbReference>
<feature type="transmembrane region" description="Helical" evidence="6">
    <location>
        <begin position="17"/>
        <end position="35"/>
    </location>
</feature>
<comment type="caution">
    <text evidence="8">The sequence shown here is derived from an EMBL/GenBank/DDBJ whole genome shotgun (WGS) entry which is preliminary data.</text>
</comment>
<proteinExistence type="inferred from homology"/>
<evidence type="ECO:0000256" key="1">
    <source>
        <dbReference type="ARBA" id="ARBA00009179"/>
    </source>
</evidence>
<dbReference type="InterPro" id="IPR055210">
    <property type="entry name" value="CtpA/B_N"/>
</dbReference>
<keyword evidence="6" id="KW-0812">Transmembrane</keyword>
<dbReference type="Gene3D" id="2.30.42.10">
    <property type="match status" value="1"/>
</dbReference>
<protein>
    <submittedName>
        <fullName evidence="8">Carboxyl-terminal protease</fullName>
    </submittedName>
</protein>
<dbReference type="PANTHER" id="PTHR32060">
    <property type="entry name" value="TAIL-SPECIFIC PROTEASE"/>
    <property type="match status" value="1"/>
</dbReference>
<dbReference type="Pfam" id="PF03572">
    <property type="entry name" value="Peptidase_S41"/>
    <property type="match status" value="1"/>
</dbReference>
<accession>A0A0G0SE66</accession>
<dbReference type="SMART" id="SM00228">
    <property type="entry name" value="PDZ"/>
    <property type="match status" value="1"/>
</dbReference>
<dbReference type="NCBIfam" id="TIGR00225">
    <property type="entry name" value="prc"/>
    <property type="match status" value="1"/>
</dbReference>
<dbReference type="Gene3D" id="3.30.750.44">
    <property type="match status" value="1"/>
</dbReference>
<dbReference type="CDD" id="cd06782">
    <property type="entry name" value="cpPDZ_CPP-like"/>
    <property type="match status" value="1"/>
</dbReference>
<evidence type="ECO:0000313" key="8">
    <source>
        <dbReference type="EMBL" id="KKR23972.1"/>
    </source>
</evidence>
<dbReference type="InterPro" id="IPR036034">
    <property type="entry name" value="PDZ_sf"/>
</dbReference>
<evidence type="ECO:0000259" key="7">
    <source>
        <dbReference type="PROSITE" id="PS50106"/>
    </source>
</evidence>
<dbReference type="PANTHER" id="PTHR32060:SF30">
    <property type="entry name" value="CARBOXY-TERMINAL PROCESSING PROTEASE CTPA"/>
    <property type="match status" value="1"/>
</dbReference>
<dbReference type="GO" id="GO:0030288">
    <property type="term" value="C:outer membrane-bounded periplasmic space"/>
    <property type="evidence" value="ECO:0007669"/>
    <property type="project" value="TreeGrafter"/>
</dbReference>
<evidence type="ECO:0000256" key="3">
    <source>
        <dbReference type="ARBA" id="ARBA00022801"/>
    </source>
</evidence>
<keyword evidence="2 5" id="KW-0645">Protease</keyword>
<comment type="similarity">
    <text evidence="1 5">Belongs to the peptidase S41A family.</text>
</comment>
<dbReference type="SUPFAM" id="SSF52096">
    <property type="entry name" value="ClpP/crotonase"/>
    <property type="match status" value="1"/>
</dbReference>
<evidence type="ECO:0000256" key="5">
    <source>
        <dbReference type="RuleBase" id="RU004404"/>
    </source>
</evidence>
<dbReference type="PROSITE" id="PS50106">
    <property type="entry name" value="PDZ"/>
    <property type="match status" value="1"/>
</dbReference>
<dbReference type="InterPro" id="IPR001478">
    <property type="entry name" value="PDZ"/>
</dbReference>
<organism evidence="8 9">
    <name type="scientific">Candidatus Yanofskybacteria bacterium GW2011_GWD2_39_48</name>
    <dbReference type="NCBI Taxonomy" id="1619031"/>
    <lineage>
        <taxon>Bacteria</taxon>
        <taxon>Candidatus Yanofskyibacteriota</taxon>
    </lineage>
</organism>
<dbReference type="InterPro" id="IPR005151">
    <property type="entry name" value="Tail-specific_protease"/>
</dbReference>
<evidence type="ECO:0000256" key="4">
    <source>
        <dbReference type="ARBA" id="ARBA00022825"/>
    </source>
</evidence>
<keyword evidence="3 5" id="KW-0378">Hydrolase</keyword>
<keyword evidence="6" id="KW-1133">Transmembrane helix</keyword>
<dbReference type="Gene3D" id="3.90.226.10">
    <property type="entry name" value="2-enoyl-CoA Hydratase, Chain A, domain 1"/>
    <property type="match status" value="1"/>
</dbReference>
<dbReference type="GO" id="GO:0008236">
    <property type="term" value="F:serine-type peptidase activity"/>
    <property type="evidence" value="ECO:0007669"/>
    <property type="project" value="UniProtKB-KW"/>
</dbReference>
<dbReference type="SUPFAM" id="SSF50156">
    <property type="entry name" value="PDZ domain-like"/>
    <property type="match status" value="1"/>
</dbReference>